<sequence length="73" mass="8729">MVYFCYVKGCKTEWYPGCGLSFHRFMDASEWMEEENEREEDEQCHSDKENNESRKTPVKKNKTGIVETKKVKE</sequence>
<reference evidence="2" key="1">
    <citation type="submission" date="2022-03" db="EMBL/GenBank/DDBJ databases">
        <authorList>
            <person name="Tunstrom K."/>
        </authorList>
    </citation>
    <scope>NUCLEOTIDE SEQUENCE</scope>
</reference>
<proteinExistence type="predicted"/>
<feature type="compositionally biased region" description="Acidic residues" evidence="1">
    <location>
        <begin position="31"/>
        <end position="42"/>
    </location>
</feature>
<dbReference type="Proteomes" id="UP001153954">
    <property type="component" value="Unassembled WGS sequence"/>
</dbReference>
<evidence type="ECO:0000313" key="2">
    <source>
        <dbReference type="EMBL" id="CAH2088986.1"/>
    </source>
</evidence>
<feature type="region of interest" description="Disordered" evidence="1">
    <location>
        <begin position="31"/>
        <end position="73"/>
    </location>
</feature>
<accession>A0AAU9TT43</accession>
<gene>
    <name evidence="2" type="ORF">EEDITHA_LOCUS5087</name>
</gene>
<evidence type="ECO:0000256" key="1">
    <source>
        <dbReference type="SAM" id="MobiDB-lite"/>
    </source>
</evidence>
<dbReference type="AlphaFoldDB" id="A0AAU9TT43"/>
<feature type="compositionally biased region" description="Basic and acidic residues" evidence="1">
    <location>
        <begin position="43"/>
        <end position="55"/>
    </location>
</feature>
<name>A0AAU9TT43_EUPED</name>
<comment type="caution">
    <text evidence="2">The sequence shown here is derived from an EMBL/GenBank/DDBJ whole genome shotgun (WGS) entry which is preliminary data.</text>
</comment>
<dbReference type="EMBL" id="CAKOGL010000007">
    <property type="protein sequence ID" value="CAH2088986.1"/>
    <property type="molecule type" value="Genomic_DNA"/>
</dbReference>
<evidence type="ECO:0000313" key="3">
    <source>
        <dbReference type="Proteomes" id="UP001153954"/>
    </source>
</evidence>
<keyword evidence="3" id="KW-1185">Reference proteome</keyword>
<protein>
    <submittedName>
        <fullName evidence="2">Uncharacterized protein</fullName>
    </submittedName>
</protein>
<organism evidence="2 3">
    <name type="scientific">Euphydryas editha</name>
    <name type="common">Edith's checkerspot</name>
    <dbReference type="NCBI Taxonomy" id="104508"/>
    <lineage>
        <taxon>Eukaryota</taxon>
        <taxon>Metazoa</taxon>
        <taxon>Ecdysozoa</taxon>
        <taxon>Arthropoda</taxon>
        <taxon>Hexapoda</taxon>
        <taxon>Insecta</taxon>
        <taxon>Pterygota</taxon>
        <taxon>Neoptera</taxon>
        <taxon>Endopterygota</taxon>
        <taxon>Lepidoptera</taxon>
        <taxon>Glossata</taxon>
        <taxon>Ditrysia</taxon>
        <taxon>Papilionoidea</taxon>
        <taxon>Nymphalidae</taxon>
        <taxon>Nymphalinae</taxon>
        <taxon>Euphydryas</taxon>
    </lineage>
</organism>